<dbReference type="PANTHER" id="PTHR43135:SF3">
    <property type="entry name" value="ALPHA-D-RIBOSE 1-METHYLPHOSPHONATE 5-TRIPHOSPHATE DIPHOSPHATASE"/>
    <property type="match status" value="1"/>
</dbReference>
<dbReference type="InterPro" id="IPR057744">
    <property type="entry name" value="OTAase-like"/>
</dbReference>
<evidence type="ECO:0000313" key="3">
    <source>
        <dbReference type="EMBL" id="GLC27146.1"/>
    </source>
</evidence>
<proteinExistence type="predicted"/>
<accession>A0AA37V7V9</accession>
<dbReference type="InterPro" id="IPR032466">
    <property type="entry name" value="Metal_Hydrolase"/>
</dbReference>
<evidence type="ECO:0000256" key="1">
    <source>
        <dbReference type="SAM" id="SignalP"/>
    </source>
</evidence>
<feature type="chain" id="PRO_5041402065" evidence="1">
    <location>
        <begin position="29"/>
        <end position="435"/>
    </location>
</feature>
<feature type="domain" description="Amidohydrolase-related" evidence="2">
    <location>
        <begin position="82"/>
        <end position="422"/>
    </location>
</feature>
<dbReference type="EMBL" id="BRXS01000005">
    <property type="protein sequence ID" value="GLC27146.1"/>
    <property type="molecule type" value="Genomic_DNA"/>
</dbReference>
<name>A0AA37V7V9_9BACT</name>
<dbReference type="PANTHER" id="PTHR43135">
    <property type="entry name" value="ALPHA-D-RIBOSE 1-METHYLPHOSPHONATE 5-TRIPHOSPHATE DIPHOSPHATASE"/>
    <property type="match status" value="1"/>
</dbReference>
<dbReference type="Gene3D" id="3.20.20.140">
    <property type="entry name" value="Metal-dependent hydrolases"/>
    <property type="match status" value="1"/>
</dbReference>
<dbReference type="Gene3D" id="2.30.40.10">
    <property type="entry name" value="Urease, subunit C, domain 1"/>
    <property type="match status" value="1"/>
</dbReference>
<comment type="caution">
    <text evidence="3">The sequence shown here is derived from an EMBL/GenBank/DDBJ whole genome shotgun (WGS) entry which is preliminary data.</text>
</comment>
<dbReference type="Pfam" id="PF01979">
    <property type="entry name" value="Amidohydro_1"/>
    <property type="match status" value="1"/>
</dbReference>
<sequence length="435" mass="44848">MLRRPLAATLLLAAAPLAAQTPAAPAPAATVLRAARLFDGTGSTLVRNGVVVVRGDRIVAAGAADRVTVPADARVIDLGDATLLPGLIDAHVHLTGEIDGNFDRAVKDLPAMEALFGAANAQKTLMAGFTTVRDVGAGDFTNVALDRATSLGIIPGPRIIAAGHSIGITGGHCDVTGYAPGILEQGPEDGVADGPDAALRATRYQIKHGAKVIKICATAGVLSFEESVGAQQLTEAEMRAIVEEAGRHGLKVAAHAHGTEGIKAAIRAGVASIEHGSILDDEAVRMMKERGTYLVPTLHLSEAIALDKLPAPIRAKAESVLPNMRTSFERAVRAGVKIAFGTDAAVIPHGTNGREFGTMVKFGMTPADALRAATSGAADLLGRRDLGALAAGKLADVVAVPGDPLQDVRVMERVSFVMKNGVVYRAPAGTQTVSR</sequence>
<dbReference type="Proteomes" id="UP001161325">
    <property type="component" value="Unassembled WGS sequence"/>
</dbReference>
<protein>
    <submittedName>
        <fullName evidence="3">Amidohydrolase</fullName>
    </submittedName>
</protein>
<evidence type="ECO:0000313" key="4">
    <source>
        <dbReference type="Proteomes" id="UP001161325"/>
    </source>
</evidence>
<dbReference type="InterPro" id="IPR011059">
    <property type="entry name" value="Metal-dep_hydrolase_composite"/>
</dbReference>
<keyword evidence="4" id="KW-1185">Reference proteome</keyword>
<keyword evidence="1" id="KW-0732">Signal</keyword>
<reference evidence="3" key="1">
    <citation type="submission" date="2022-08" db="EMBL/GenBank/DDBJ databases">
        <title>Draft genome sequencing of Roseisolibacter agri AW1220.</title>
        <authorList>
            <person name="Tobiishi Y."/>
            <person name="Tonouchi A."/>
        </authorList>
    </citation>
    <scope>NUCLEOTIDE SEQUENCE</scope>
    <source>
        <strain evidence="3">AW1220</strain>
    </source>
</reference>
<dbReference type="AlphaFoldDB" id="A0AA37V7V9"/>
<dbReference type="InterPro" id="IPR006680">
    <property type="entry name" value="Amidohydro-rel"/>
</dbReference>
<dbReference type="RefSeq" id="WP_284351591.1">
    <property type="nucleotide sequence ID" value="NZ_BRXS01000005.1"/>
</dbReference>
<dbReference type="SUPFAM" id="SSF51556">
    <property type="entry name" value="Metallo-dependent hydrolases"/>
    <property type="match status" value="1"/>
</dbReference>
<evidence type="ECO:0000259" key="2">
    <source>
        <dbReference type="Pfam" id="PF01979"/>
    </source>
</evidence>
<dbReference type="SUPFAM" id="SSF51338">
    <property type="entry name" value="Composite domain of metallo-dependent hydrolases"/>
    <property type="match status" value="1"/>
</dbReference>
<dbReference type="CDD" id="cd01299">
    <property type="entry name" value="Met_dep_hydrolase_A"/>
    <property type="match status" value="1"/>
</dbReference>
<feature type="signal peptide" evidence="1">
    <location>
        <begin position="1"/>
        <end position="28"/>
    </location>
</feature>
<organism evidence="3 4">
    <name type="scientific">Roseisolibacter agri</name>
    <dbReference type="NCBI Taxonomy" id="2014610"/>
    <lineage>
        <taxon>Bacteria</taxon>
        <taxon>Pseudomonadati</taxon>
        <taxon>Gemmatimonadota</taxon>
        <taxon>Gemmatimonadia</taxon>
        <taxon>Gemmatimonadales</taxon>
        <taxon>Gemmatimonadaceae</taxon>
        <taxon>Roseisolibacter</taxon>
    </lineage>
</organism>
<dbReference type="GO" id="GO:0016810">
    <property type="term" value="F:hydrolase activity, acting on carbon-nitrogen (but not peptide) bonds"/>
    <property type="evidence" value="ECO:0007669"/>
    <property type="project" value="InterPro"/>
</dbReference>
<gene>
    <name evidence="3" type="ORF">rosag_36590</name>
</gene>
<dbReference type="InterPro" id="IPR051781">
    <property type="entry name" value="Metallo-dep_Hydrolase"/>
</dbReference>